<proteinExistence type="predicted"/>
<keyword evidence="4" id="KW-0067">ATP-binding</keyword>
<keyword evidence="2" id="KW-0378">Hydrolase</keyword>
<evidence type="ECO:0000256" key="2">
    <source>
        <dbReference type="ARBA" id="ARBA00022801"/>
    </source>
</evidence>
<evidence type="ECO:0000313" key="7">
    <source>
        <dbReference type="EMBL" id="MCP3424804.1"/>
    </source>
</evidence>
<sequence length="536" mass="58954">MSDYIFSHDPGEFHSIAAEKSLAVNGVEEADLAEAERQFLIRDADNLRSHARVAHIAAAECVNKFIHVPGLGWYHWNGMRFVLDVEDKAVTGAVMRVIGNYAVEALSDRELLADLVKSQTSSGLAGVVRIMSTITSLSAQVEELDADAYLLNTPSGVLDFREIETGSDWRSLTVRPHDPKYRMTQITRGAYDPNAYSELWQRFISTSLPDAEVQHYLQQAIGVGLVGEQVEHILPILTGVGRNGKGVFYGALLHALGNYATVASPSLFNIDRHATADKPSPALLSLRARRVVFMSETAKSAELDSARIKALSGNDRVVARGVHSKQTIEFDPSHLLFLITNHAPQLPADDTAVWERVRTVPWDVVVPPDQRDSGLGSKLRAEADTVLAWALAGLEAYFREGLVSPERVEEATDLYRTNQDTVSNFIAERCEDGCTDRESQSTKVLHTDYQKYCKANGVMREHVLGERDFGNRLSELGYASGKSGSRRFRQGLRLLPDDEEARAEIAKAEGLARAKALHTGDSPSDGPKKPGITYCG</sequence>
<dbReference type="NCBIfam" id="TIGR01613">
    <property type="entry name" value="primase_Cterm"/>
    <property type="match status" value="1"/>
</dbReference>
<dbReference type="InterPro" id="IPR004968">
    <property type="entry name" value="DNA_primase/NTPase_C"/>
</dbReference>
<dbReference type="GO" id="GO:0016787">
    <property type="term" value="F:hydrolase activity"/>
    <property type="evidence" value="ECO:0007669"/>
    <property type="project" value="UniProtKB-KW"/>
</dbReference>
<dbReference type="InterPro" id="IPR027417">
    <property type="entry name" value="P-loop_NTPase"/>
</dbReference>
<dbReference type="Gene3D" id="3.40.50.300">
    <property type="entry name" value="P-loop containing nucleotide triphosphate hydrolases"/>
    <property type="match status" value="1"/>
</dbReference>
<evidence type="ECO:0000313" key="8">
    <source>
        <dbReference type="Proteomes" id="UP001139502"/>
    </source>
</evidence>
<dbReference type="Pfam" id="PF08706">
    <property type="entry name" value="D5_N"/>
    <property type="match status" value="1"/>
</dbReference>
<dbReference type="GO" id="GO:0005524">
    <property type="term" value="F:ATP binding"/>
    <property type="evidence" value="ECO:0007669"/>
    <property type="project" value="UniProtKB-KW"/>
</dbReference>
<keyword evidence="8" id="KW-1185">Reference proteome</keyword>
<comment type="caution">
    <text evidence="7">The sequence shown here is derived from an EMBL/GenBank/DDBJ whole genome shotgun (WGS) entry which is preliminary data.</text>
</comment>
<name>A0A9X2HCW4_9MICC</name>
<dbReference type="InterPro" id="IPR006500">
    <property type="entry name" value="Helicase_put_C_phage/plasmid"/>
</dbReference>
<evidence type="ECO:0000259" key="6">
    <source>
        <dbReference type="PROSITE" id="PS51206"/>
    </source>
</evidence>
<feature type="domain" description="SF3 helicase" evidence="6">
    <location>
        <begin position="212"/>
        <end position="375"/>
    </location>
</feature>
<dbReference type="InterPro" id="IPR014015">
    <property type="entry name" value="Helicase_SF3_DNA-vir"/>
</dbReference>
<dbReference type="InterPro" id="IPR051620">
    <property type="entry name" value="ORF904-like_C"/>
</dbReference>
<organism evidence="7 8">
    <name type="scientific">Rothia santali</name>
    <dbReference type="NCBI Taxonomy" id="2949643"/>
    <lineage>
        <taxon>Bacteria</taxon>
        <taxon>Bacillati</taxon>
        <taxon>Actinomycetota</taxon>
        <taxon>Actinomycetes</taxon>
        <taxon>Micrococcales</taxon>
        <taxon>Micrococcaceae</taxon>
        <taxon>Rothia</taxon>
    </lineage>
</organism>
<gene>
    <name evidence="7" type="ORF">NBM05_01845</name>
</gene>
<dbReference type="InterPro" id="IPR014818">
    <property type="entry name" value="Phage/plasmid_primase_P4_C"/>
</dbReference>
<dbReference type="EMBL" id="JANAFB010000003">
    <property type="protein sequence ID" value="MCP3424804.1"/>
    <property type="molecule type" value="Genomic_DNA"/>
</dbReference>
<dbReference type="PANTHER" id="PTHR35372">
    <property type="entry name" value="ATP BINDING PROTEIN-RELATED"/>
    <property type="match status" value="1"/>
</dbReference>
<keyword evidence="1" id="KW-0547">Nucleotide-binding</keyword>
<dbReference type="Pfam" id="PF19263">
    <property type="entry name" value="DUF5906"/>
    <property type="match status" value="1"/>
</dbReference>
<evidence type="ECO:0000256" key="5">
    <source>
        <dbReference type="SAM" id="MobiDB-lite"/>
    </source>
</evidence>
<protein>
    <submittedName>
        <fullName evidence="7">Phage/plasmid primase, P4 family</fullName>
    </submittedName>
</protein>
<dbReference type="PANTHER" id="PTHR35372:SF2">
    <property type="entry name" value="SF3 HELICASE DOMAIN-CONTAINING PROTEIN"/>
    <property type="match status" value="1"/>
</dbReference>
<dbReference type="SMART" id="SM00885">
    <property type="entry name" value="D5_N"/>
    <property type="match status" value="1"/>
</dbReference>
<dbReference type="Proteomes" id="UP001139502">
    <property type="component" value="Unassembled WGS sequence"/>
</dbReference>
<evidence type="ECO:0000256" key="3">
    <source>
        <dbReference type="ARBA" id="ARBA00022806"/>
    </source>
</evidence>
<dbReference type="InterPro" id="IPR045455">
    <property type="entry name" value="NrS-1_pol-like_helicase"/>
</dbReference>
<accession>A0A9X2HCW4</accession>
<evidence type="ECO:0000256" key="4">
    <source>
        <dbReference type="ARBA" id="ARBA00022840"/>
    </source>
</evidence>
<dbReference type="RefSeq" id="WP_254164713.1">
    <property type="nucleotide sequence ID" value="NZ_JANAFB010000003.1"/>
</dbReference>
<dbReference type="PROSITE" id="PS51206">
    <property type="entry name" value="SF3_HELICASE_1"/>
    <property type="match status" value="1"/>
</dbReference>
<feature type="region of interest" description="Disordered" evidence="5">
    <location>
        <begin position="512"/>
        <end position="536"/>
    </location>
</feature>
<dbReference type="Pfam" id="PF03288">
    <property type="entry name" value="Pox_D5"/>
    <property type="match status" value="1"/>
</dbReference>
<dbReference type="AlphaFoldDB" id="A0A9X2HCW4"/>
<keyword evidence="3" id="KW-0347">Helicase</keyword>
<reference evidence="7" key="1">
    <citation type="submission" date="2022-06" db="EMBL/GenBank/DDBJ databases">
        <title>Rothia sp. isolated from sandalwood seedling.</title>
        <authorList>
            <person name="Tuikhar N."/>
            <person name="Kirdat K."/>
            <person name="Thorat V."/>
            <person name="Swetha P."/>
            <person name="Padma S."/>
            <person name="Sundararaj R."/>
            <person name="Yadav A."/>
        </authorList>
    </citation>
    <scope>NUCLEOTIDE SEQUENCE</scope>
    <source>
        <strain evidence="7">AR01</strain>
    </source>
</reference>
<dbReference type="GO" id="GO:0004386">
    <property type="term" value="F:helicase activity"/>
    <property type="evidence" value="ECO:0007669"/>
    <property type="project" value="UniProtKB-KW"/>
</dbReference>
<evidence type="ECO:0000256" key="1">
    <source>
        <dbReference type="ARBA" id="ARBA00022741"/>
    </source>
</evidence>